<gene>
    <name evidence="1" type="ORF">ACD661_04825</name>
</gene>
<dbReference type="EMBL" id="JBGORX010000001">
    <property type="protein sequence ID" value="MFJ1267883.1"/>
    <property type="molecule type" value="Genomic_DNA"/>
</dbReference>
<keyword evidence="2" id="KW-1185">Reference proteome</keyword>
<accession>A0ABW8D5C4</accession>
<organism evidence="1 2">
    <name type="scientific">Legionella lytica</name>
    <dbReference type="NCBI Taxonomy" id="96232"/>
    <lineage>
        <taxon>Bacteria</taxon>
        <taxon>Pseudomonadati</taxon>
        <taxon>Pseudomonadota</taxon>
        <taxon>Gammaproteobacteria</taxon>
        <taxon>Legionellales</taxon>
        <taxon>Legionellaceae</taxon>
        <taxon>Legionella</taxon>
    </lineage>
</organism>
<sequence length="200" mass="23504">MPSQNEIIQHTEMVFEEQRKQLSILKNNVSNTYSITVLENILFEAIVLLYTHRTVWAQHTFWSQYAQTENLEEFAHAAYKQMINCTLVSIYTNLYFCIEGALAEYLSEHKCHGDIISLFKKIDPKLENYEEIINGFQVLRCVRNSFHGNSGNYIFAYDDTLVHFNGKSYAFYKNKPITISYEFLRDFIPCIADVYKKIFS</sequence>
<evidence type="ECO:0000313" key="1">
    <source>
        <dbReference type="EMBL" id="MFJ1267883.1"/>
    </source>
</evidence>
<evidence type="ECO:0000313" key="2">
    <source>
        <dbReference type="Proteomes" id="UP001615550"/>
    </source>
</evidence>
<name>A0ABW8D5C4_9GAMM</name>
<protein>
    <submittedName>
        <fullName evidence="1">Uncharacterized protein</fullName>
    </submittedName>
</protein>
<dbReference type="Proteomes" id="UP001615550">
    <property type="component" value="Unassembled WGS sequence"/>
</dbReference>
<dbReference type="RefSeq" id="WP_400186718.1">
    <property type="nucleotide sequence ID" value="NZ_JBGORX010000001.1"/>
</dbReference>
<proteinExistence type="predicted"/>
<reference evidence="1 2" key="1">
    <citation type="submission" date="2024-08" db="EMBL/GenBank/DDBJ databases">
        <title>Draft Genome Sequence of Legionella lytica strain DSB2004, Isolated From a Fire Sprinkler System.</title>
        <authorList>
            <person name="Everhart A.D."/>
            <person name="Kidane D.T."/>
            <person name="Farone A.L."/>
            <person name="Farone M.B."/>
        </authorList>
    </citation>
    <scope>NUCLEOTIDE SEQUENCE [LARGE SCALE GENOMIC DNA]</scope>
    <source>
        <strain evidence="1 2">DSB2004</strain>
    </source>
</reference>
<comment type="caution">
    <text evidence="1">The sequence shown here is derived from an EMBL/GenBank/DDBJ whole genome shotgun (WGS) entry which is preliminary data.</text>
</comment>